<dbReference type="AlphaFoldDB" id="A0AA35ZHJ2"/>
<protein>
    <submittedName>
        <fullName evidence="1">Uncharacterized protein</fullName>
    </submittedName>
</protein>
<keyword evidence="2" id="KW-1185">Reference proteome</keyword>
<reference evidence="1" key="1">
    <citation type="submission" date="2023-04" db="EMBL/GenBank/DDBJ databases">
        <authorList>
            <person name="Vijverberg K."/>
            <person name="Xiong W."/>
            <person name="Schranz E."/>
        </authorList>
    </citation>
    <scope>NUCLEOTIDE SEQUENCE</scope>
</reference>
<accession>A0AA35ZHJ2</accession>
<dbReference type="GO" id="GO:0006261">
    <property type="term" value="P:DNA-templated DNA replication"/>
    <property type="evidence" value="ECO:0007669"/>
    <property type="project" value="TreeGrafter"/>
</dbReference>
<dbReference type="Proteomes" id="UP001177003">
    <property type="component" value="Chromosome 7"/>
</dbReference>
<dbReference type="PANTHER" id="PTHR11669">
    <property type="entry name" value="REPLICATION FACTOR C / DNA POLYMERASE III GAMMA-TAU SUBUNIT"/>
    <property type="match status" value="1"/>
</dbReference>
<dbReference type="GO" id="GO:0005663">
    <property type="term" value="C:DNA replication factor C complex"/>
    <property type="evidence" value="ECO:0007669"/>
    <property type="project" value="TreeGrafter"/>
</dbReference>
<organism evidence="1 2">
    <name type="scientific">Lactuca saligna</name>
    <name type="common">Willowleaf lettuce</name>
    <dbReference type="NCBI Taxonomy" id="75948"/>
    <lineage>
        <taxon>Eukaryota</taxon>
        <taxon>Viridiplantae</taxon>
        <taxon>Streptophyta</taxon>
        <taxon>Embryophyta</taxon>
        <taxon>Tracheophyta</taxon>
        <taxon>Spermatophyta</taxon>
        <taxon>Magnoliopsida</taxon>
        <taxon>eudicotyledons</taxon>
        <taxon>Gunneridae</taxon>
        <taxon>Pentapetalae</taxon>
        <taxon>asterids</taxon>
        <taxon>campanulids</taxon>
        <taxon>Asterales</taxon>
        <taxon>Asteraceae</taxon>
        <taxon>Cichorioideae</taxon>
        <taxon>Cichorieae</taxon>
        <taxon>Lactucinae</taxon>
        <taxon>Lactuca</taxon>
    </lineage>
</organism>
<dbReference type="GO" id="GO:0006281">
    <property type="term" value="P:DNA repair"/>
    <property type="evidence" value="ECO:0007669"/>
    <property type="project" value="TreeGrafter"/>
</dbReference>
<proteinExistence type="predicted"/>
<dbReference type="SUPFAM" id="SSF52540">
    <property type="entry name" value="P-loop containing nucleoside triphosphate hydrolases"/>
    <property type="match status" value="1"/>
</dbReference>
<evidence type="ECO:0000313" key="1">
    <source>
        <dbReference type="EMBL" id="CAI9292336.1"/>
    </source>
</evidence>
<evidence type="ECO:0000313" key="2">
    <source>
        <dbReference type="Proteomes" id="UP001177003"/>
    </source>
</evidence>
<sequence length="97" mass="11313">MVVNAKDASELKEEKKYLWADTYRPVALKDFICNKDKAIELQHTINEDECRHFIFEGQAGVGKRTMIWALLREAYGPDKVQARDECKTFNLKVYSEL</sequence>
<gene>
    <name evidence="1" type="ORF">LSALG_LOCUS31415</name>
</gene>
<dbReference type="GO" id="GO:0005634">
    <property type="term" value="C:nucleus"/>
    <property type="evidence" value="ECO:0007669"/>
    <property type="project" value="TreeGrafter"/>
</dbReference>
<dbReference type="PANTHER" id="PTHR11669:SF52">
    <property type="entry name" value="OS10G0574500 PROTEIN"/>
    <property type="match status" value="1"/>
</dbReference>
<dbReference type="InterPro" id="IPR027417">
    <property type="entry name" value="P-loop_NTPase"/>
</dbReference>
<dbReference type="GO" id="GO:0003689">
    <property type="term" value="F:DNA clamp loader activity"/>
    <property type="evidence" value="ECO:0007669"/>
    <property type="project" value="TreeGrafter"/>
</dbReference>
<dbReference type="InterPro" id="IPR050238">
    <property type="entry name" value="DNA_Rep/Repair_Clamp_Loader"/>
</dbReference>
<dbReference type="Gene3D" id="3.40.50.300">
    <property type="entry name" value="P-loop containing nucleotide triphosphate hydrolases"/>
    <property type="match status" value="1"/>
</dbReference>
<dbReference type="EMBL" id="OX465083">
    <property type="protein sequence ID" value="CAI9292336.1"/>
    <property type="molecule type" value="Genomic_DNA"/>
</dbReference>
<name>A0AA35ZHJ2_LACSI</name>